<keyword evidence="3" id="KW-0540">Nuclease</keyword>
<dbReference type="RefSeq" id="WP_092559646.1">
    <property type="nucleotide sequence ID" value="NZ_FOYZ01000003.1"/>
</dbReference>
<name>A0A1I6IQU2_9FIRM</name>
<evidence type="ECO:0000256" key="1">
    <source>
        <dbReference type="ARBA" id="ARBA00005915"/>
    </source>
</evidence>
<reference evidence="9 10" key="1">
    <citation type="submission" date="2016-10" db="EMBL/GenBank/DDBJ databases">
        <authorList>
            <person name="de Groot N.N."/>
        </authorList>
    </citation>
    <scope>NUCLEOTIDE SEQUENCE [LARGE SCALE GENOMIC DNA]</scope>
    <source>
        <strain evidence="9 10">743A</strain>
    </source>
</reference>
<dbReference type="InterPro" id="IPR038763">
    <property type="entry name" value="DHH_sf"/>
</dbReference>
<dbReference type="AlphaFoldDB" id="A0A1I6IQU2"/>
<dbReference type="InterPro" id="IPR001667">
    <property type="entry name" value="DDH_dom"/>
</dbReference>
<evidence type="ECO:0000313" key="9">
    <source>
        <dbReference type="EMBL" id="SFR69078.1"/>
    </source>
</evidence>
<keyword evidence="4" id="KW-0378">Hydrolase</keyword>
<keyword evidence="5 9" id="KW-0269">Exonuclease</keyword>
<gene>
    <name evidence="9" type="ORF">SAMN05661086_01052</name>
</gene>
<evidence type="ECO:0000259" key="6">
    <source>
        <dbReference type="Pfam" id="PF01368"/>
    </source>
</evidence>
<dbReference type="Proteomes" id="UP000199659">
    <property type="component" value="Unassembled WGS sequence"/>
</dbReference>
<evidence type="ECO:0000256" key="4">
    <source>
        <dbReference type="ARBA" id="ARBA00022801"/>
    </source>
</evidence>
<organism evidence="9 10">
    <name type="scientific">Anaeromicropila populeti</name>
    <dbReference type="NCBI Taxonomy" id="37658"/>
    <lineage>
        <taxon>Bacteria</taxon>
        <taxon>Bacillati</taxon>
        <taxon>Bacillota</taxon>
        <taxon>Clostridia</taxon>
        <taxon>Lachnospirales</taxon>
        <taxon>Lachnospiraceae</taxon>
        <taxon>Anaeromicropila</taxon>
    </lineage>
</organism>
<dbReference type="GO" id="GO:0006281">
    <property type="term" value="P:DNA repair"/>
    <property type="evidence" value="ECO:0007669"/>
    <property type="project" value="InterPro"/>
</dbReference>
<evidence type="ECO:0000256" key="2">
    <source>
        <dbReference type="ARBA" id="ARBA00019841"/>
    </source>
</evidence>
<dbReference type="PANTHER" id="PTHR30255:SF2">
    <property type="entry name" value="SINGLE-STRANDED-DNA-SPECIFIC EXONUCLEASE RECJ"/>
    <property type="match status" value="1"/>
</dbReference>
<dbReference type="InterPro" id="IPR004610">
    <property type="entry name" value="RecJ"/>
</dbReference>
<proteinExistence type="inferred from homology"/>
<dbReference type="InterPro" id="IPR003156">
    <property type="entry name" value="DHHA1_dom"/>
</dbReference>
<dbReference type="GO" id="GO:0006310">
    <property type="term" value="P:DNA recombination"/>
    <property type="evidence" value="ECO:0007669"/>
    <property type="project" value="InterPro"/>
</dbReference>
<dbReference type="Gene3D" id="3.90.1640.30">
    <property type="match status" value="1"/>
</dbReference>
<evidence type="ECO:0000313" key="10">
    <source>
        <dbReference type="Proteomes" id="UP000199659"/>
    </source>
</evidence>
<dbReference type="GO" id="GO:0003676">
    <property type="term" value="F:nucleic acid binding"/>
    <property type="evidence" value="ECO:0007669"/>
    <property type="project" value="InterPro"/>
</dbReference>
<feature type="domain" description="RecJ OB" evidence="8">
    <location>
        <begin position="461"/>
        <end position="585"/>
    </location>
</feature>
<dbReference type="PANTHER" id="PTHR30255">
    <property type="entry name" value="SINGLE-STRANDED-DNA-SPECIFIC EXONUCLEASE RECJ"/>
    <property type="match status" value="1"/>
</dbReference>
<accession>A0A1I6IQU2</accession>
<evidence type="ECO:0000259" key="7">
    <source>
        <dbReference type="Pfam" id="PF02272"/>
    </source>
</evidence>
<dbReference type="Pfam" id="PF17768">
    <property type="entry name" value="RecJ_OB"/>
    <property type="match status" value="1"/>
</dbReference>
<dbReference type="InterPro" id="IPR041122">
    <property type="entry name" value="RecJ_OB"/>
</dbReference>
<sequence>MEKWFIKNKKGDFSKIARAFGVSEKLVQLAVNRNVKSASELKEYLYPDTHMLLEPNKMKDSVLAVDILKKKIEQRKSIRIIGDYDVDGVMAAYLLKVGLSRVGAVVDYEIPDRIKDGYGINIDIVEAASSDNIDTIITCDNGIAAYDQIQRAKELGMTVIITDHHEVPYEEQEDGKRIYKVPPADAVVNPKQWDCSYLFKKLCGAAVVFKLLELLWKEYFIALNELEELLPFVAIATVCDVMDLEGENRVLVSQGLKKLPFSKNYGIQALIEVNQLKERKLSAYHMGFILGPCINASGRLESAKISLKMFLAEDYERAMQSAKKLKLLNEERKELTSLGVKQAYSVVEEQYESDSVLVVFLPDCHESIAGIIAGRVREKYNKPAIILTRAEQGVKGSGRSIEAYSMFEKLNECRELLTKFGGHPMAAGLSLPEENISLLRAKLNQNSSLTEDDLIRKVSFDMELPFNEISPKFIREMELLEPFGKGNGKPTFVLRNVEIINGRLIGKDNSMLRLSVKTKSSSNLYSAMLFQGLDRFEEIVGEKYGKNAMEQILKGNAKNILLDLVFYPDVNEYNGKETVQIIIQHFR</sequence>
<dbReference type="Pfam" id="PF01368">
    <property type="entry name" value="DHH"/>
    <property type="match status" value="1"/>
</dbReference>
<dbReference type="InterPro" id="IPR051673">
    <property type="entry name" value="SSDNA_exonuclease_RecJ"/>
</dbReference>
<dbReference type="Gene3D" id="3.10.310.30">
    <property type="match status" value="1"/>
</dbReference>
<dbReference type="NCBIfam" id="TIGR00644">
    <property type="entry name" value="recJ"/>
    <property type="match status" value="1"/>
</dbReference>
<keyword evidence="10" id="KW-1185">Reference proteome</keyword>
<feature type="domain" description="DHHA1" evidence="7">
    <location>
        <begin position="354"/>
        <end position="445"/>
    </location>
</feature>
<evidence type="ECO:0000259" key="8">
    <source>
        <dbReference type="Pfam" id="PF17768"/>
    </source>
</evidence>
<dbReference type="OrthoDB" id="9809852at2"/>
<feature type="domain" description="DDH" evidence="6">
    <location>
        <begin position="78"/>
        <end position="236"/>
    </location>
</feature>
<dbReference type="EMBL" id="FOYZ01000003">
    <property type="protein sequence ID" value="SFR69078.1"/>
    <property type="molecule type" value="Genomic_DNA"/>
</dbReference>
<dbReference type="SUPFAM" id="SSF64182">
    <property type="entry name" value="DHH phosphoesterases"/>
    <property type="match status" value="1"/>
</dbReference>
<dbReference type="STRING" id="37658.SAMN05661086_01052"/>
<protein>
    <recommendedName>
        <fullName evidence="2">Single-stranded-DNA-specific exonuclease RecJ</fullName>
    </recommendedName>
</protein>
<evidence type="ECO:0000256" key="3">
    <source>
        <dbReference type="ARBA" id="ARBA00022722"/>
    </source>
</evidence>
<evidence type="ECO:0000256" key="5">
    <source>
        <dbReference type="ARBA" id="ARBA00022839"/>
    </source>
</evidence>
<comment type="similarity">
    <text evidence="1">Belongs to the RecJ family.</text>
</comment>
<dbReference type="GO" id="GO:0008409">
    <property type="term" value="F:5'-3' exonuclease activity"/>
    <property type="evidence" value="ECO:0007669"/>
    <property type="project" value="InterPro"/>
</dbReference>
<dbReference type="Pfam" id="PF02272">
    <property type="entry name" value="DHHA1"/>
    <property type="match status" value="1"/>
</dbReference>